<evidence type="ECO:0000313" key="2">
    <source>
        <dbReference type="EMBL" id="MYL17478.1"/>
    </source>
</evidence>
<dbReference type="RefSeq" id="WP_159369364.1">
    <property type="nucleotide sequence ID" value="NZ_WMEO01000023.1"/>
</dbReference>
<reference evidence="2 3" key="1">
    <citation type="submission" date="2019-11" db="EMBL/GenBank/DDBJ databases">
        <title>Genome sequences of 17 halophilic strains isolated from different environments.</title>
        <authorList>
            <person name="Furrow R.E."/>
        </authorList>
    </citation>
    <scope>NUCLEOTIDE SEQUENCE [LARGE SCALE GENOMIC DNA]</scope>
    <source>
        <strain evidence="2 3">22517_05_Cabo</strain>
    </source>
</reference>
<proteinExistence type="predicted"/>
<dbReference type="InterPro" id="IPR035093">
    <property type="entry name" value="RelE/ParE_toxin_dom_sf"/>
</dbReference>
<dbReference type="EMBL" id="WMEO01000023">
    <property type="protein sequence ID" value="MYL17478.1"/>
    <property type="molecule type" value="Genomic_DNA"/>
</dbReference>
<name>A0A6B1IFS4_9EURY</name>
<evidence type="ECO:0000256" key="1">
    <source>
        <dbReference type="ARBA" id="ARBA00022649"/>
    </source>
</evidence>
<dbReference type="SUPFAM" id="SSF143011">
    <property type="entry name" value="RelE-like"/>
    <property type="match status" value="1"/>
</dbReference>
<sequence>MADIFFTERGRERLDNLDRETQDRIKKKLGEIEDWPDHFLKPLKGRNDYALRIGDYRALIEWEKNDDENDVLYVKSVGHRRNFYDQEM</sequence>
<protein>
    <submittedName>
        <fullName evidence="2">Type II toxin-antitoxin system RelE/ParE family toxin</fullName>
    </submittedName>
</protein>
<evidence type="ECO:0000313" key="3">
    <source>
        <dbReference type="Proteomes" id="UP000460194"/>
    </source>
</evidence>
<gene>
    <name evidence="2" type="ORF">GLW36_12595</name>
</gene>
<keyword evidence="1" id="KW-1277">Toxin-antitoxin system</keyword>
<dbReference type="Proteomes" id="UP000460194">
    <property type="component" value="Unassembled WGS sequence"/>
</dbReference>
<dbReference type="InterPro" id="IPR007712">
    <property type="entry name" value="RelE/ParE_toxin"/>
</dbReference>
<organism evidence="2 3">
    <name type="scientific">Halorubrum distributum</name>
    <dbReference type="NCBI Taxonomy" id="29283"/>
    <lineage>
        <taxon>Archaea</taxon>
        <taxon>Methanobacteriati</taxon>
        <taxon>Methanobacteriota</taxon>
        <taxon>Stenosarchaea group</taxon>
        <taxon>Halobacteria</taxon>
        <taxon>Halobacteriales</taxon>
        <taxon>Haloferacaceae</taxon>
        <taxon>Halorubrum</taxon>
        <taxon>Halorubrum distributum group</taxon>
    </lineage>
</organism>
<accession>A0A6B1IFS4</accession>
<comment type="caution">
    <text evidence="2">The sequence shown here is derived from an EMBL/GenBank/DDBJ whole genome shotgun (WGS) entry which is preliminary data.</text>
</comment>
<dbReference type="Gene3D" id="3.30.2310.20">
    <property type="entry name" value="RelE-like"/>
    <property type="match status" value="1"/>
</dbReference>
<dbReference type="Pfam" id="PF05016">
    <property type="entry name" value="ParE_toxin"/>
    <property type="match status" value="1"/>
</dbReference>
<dbReference type="AlphaFoldDB" id="A0A6B1IFS4"/>